<reference evidence="4 5" key="1">
    <citation type="submission" date="2020-08" db="EMBL/GenBank/DDBJ databases">
        <title>Sequencing the genomes of 1000 actinobacteria strains.</title>
        <authorList>
            <person name="Klenk H.-P."/>
        </authorList>
    </citation>
    <scope>NUCLEOTIDE SEQUENCE [LARGE SCALE GENOMIC DNA]</scope>
    <source>
        <strain evidence="4 5">DSM 28796</strain>
    </source>
</reference>
<dbReference type="SUPFAM" id="SSF159283">
    <property type="entry name" value="Guanosine diphospho-D-mannose pyrophosphorylase/mannose-6-phosphate isomerase linker domain"/>
    <property type="match status" value="1"/>
</dbReference>
<dbReference type="InterPro" id="IPR054566">
    <property type="entry name" value="ManC/GMP-like_b-helix"/>
</dbReference>
<sequence length="422" mass="43622">MPKDPFVPVVPAGGSGTRLWPLSRRARPKFLLDLTGEGASLLQRTLARLAPLADRAPIVVTGRAHTDEVRAQLGAGDGAADGDASSAADGGALPVRVLAEPSARNSMPAIALAAALVEKEEPRAVIGSFAADHLIEDQEGFARAVAAARDAAELGYLVTLGIEPTSPSTGFGYIEAAGEEAVGEEAAEEGTAEQRAAQALRDVGARPVVRFVEKPDLETAERFVAAGLRWNAGMFVVRASVLLDELAAQIPGLAAGAREIAAAHGTPAEQETLERVWPQLTAIAIDHALAEPLAAQGKVAMVPAAFDWDDVGDFAALARQLRARDAREGAASKAAADGPDEPSGGGGADGSDVRVVGSATIDALSSRATVYGATHRYIALVGLEGISIVDTEDALLVLADDRAQELQTLVGRLDEKGLGRLR</sequence>
<name>A0A841AA93_9MICO</name>
<dbReference type="SUPFAM" id="SSF53448">
    <property type="entry name" value="Nucleotide-diphospho-sugar transferases"/>
    <property type="match status" value="1"/>
</dbReference>
<dbReference type="InterPro" id="IPR051161">
    <property type="entry name" value="Mannose-6P_isomerase_type2"/>
</dbReference>
<evidence type="ECO:0000313" key="5">
    <source>
        <dbReference type="Proteomes" id="UP000588158"/>
    </source>
</evidence>
<dbReference type="Pfam" id="PF22640">
    <property type="entry name" value="ManC_GMP_beta-helix"/>
    <property type="match status" value="1"/>
</dbReference>
<dbReference type="InterPro" id="IPR049577">
    <property type="entry name" value="GMPP_N"/>
</dbReference>
<dbReference type="PANTHER" id="PTHR46390:SF1">
    <property type="entry name" value="MANNOSE-1-PHOSPHATE GUANYLYLTRANSFERASE"/>
    <property type="match status" value="1"/>
</dbReference>
<dbReference type="EC" id="2.7.7.13" evidence="4"/>
<dbReference type="Pfam" id="PF00483">
    <property type="entry name" value="NTP_transferase"/>
    <property type="match status" value="1"/>
</dbReference>
<keyword evidence="4" id="KW-0808">Transferase</keyword>
<dbReference type="AlphaFoldDB" id="A0A841AA93"/>
<proteinExistence type="predicted"/>
<feature type="domain" description="Nucleotidyl transferase" evidence="2">
    <location>
        <begin position="8"/>
        <end position="319"/>
    </location>
</feature>
<accession>A0A841AA93</accession>
<dbReference type="Gene3D" id="3.90.550.10">
    <property type="entry name" value="Spore Coat Polysaccharide Biosynthesis Protein SpsA, Chain A"/>
    <property type="match status" value="1"/>
</dbReference>
<dbReference type="CDD" id="cd02509">
    <property type="entry name" value="GDP-M1P_Guanylyltransferase"/>
    <property type="match status" value="1"/>
</dbReference>
<keyword evidence="4" id="KW-0548">Nucleotidyltransferase</keyword>
<feature type="region of interest" description="Disordered" evidence="1">
    <location>
        <begin position="328"/>
        <end position="352"/>
    </location>
</feature>
<gene>
    <name evidence="4" type="ORF">HNR70_000686</name>
</gene>
<dbReference type="Proteomes" id="UP000588158">
    <property type="component" value="Unassembled WGS sequence"/>
</dbReference>
<dbReference type="GO" id="GO:0004475">
    <property type="term" value="F:mannose-1-phosphate guanylyltransferase (GTP) activity"/>
    <property type="evidence" value="ECO:0007669"/>
    <property type="project" value="UniProtKB-EC"/>
</dbReference>
<evidence type="ECO:0000259" key="2">
    <source>
        <dbReference type="Pfam" id="PF00483"/>
    </source>
</evidence>
<keyword evidence="5" id="KW-1185">Reference proteome</keyword>
<dbReference type="EMBL" id="JACHLZ010000001">
    <property type="protein sequence ID" value="MBB5830873.1"/>
    <property type="molecule type" value="Genomic_DNA"/>
</dbReference>
<dbReference type="InterPro" id="IPR029044">
    <property type="entry name" value="Nucleotide-diphossugar_trans"/>
</dbReference>
<dbReference type="InterPro" id="IPR005835">
    <property type="entry name" value="NTP_transferase_dom"/>
</dbReference>
<evidence type="ECO:0000256" key="1">
    <source>
        <dbReference type="SAM" id="MobiDB-lite"/>
    </source>
</evidence>
<evidence type="ECO:0000313" key="4">
    <source>
        <dbReference type="EMBL" id="MBB5830873.1"/>
    </source>
</evidence>
<dbReference type="GO" id="GO:0009298">
    <property type="term" value="P:GDP-mannose biosynthetic process"/>
    <property type="evidence" value="ECO:0007669"/>
    <property type="project" value="TreeGrafter"/>
</dbReference>
<protein>
    <submittedName>
        <fullName evidence="4">Mannose-1-phosphate guanylyltransferase</fullName>
        <ecNumber evidence="4">2.7.7.13</ecNumber>
    </submittedName>
</protein>
<dbReference type="PANTHER" id="PTHR46390">
    <property type="entry name" value="MANNOSE-1-PHOSPHATE GUANYLYLTRANSFERASE"/>
    <property type="match status" value="1"/>
</dbReference>
<dbReference type="RefSeq" id="WP_184324425.1">
    <property type="nucleotide sequence ID" value="NZ_JACHLZ010000001.1"/>
</dbReference>
<evidence type="ECO:0000259" key="3">
    <source>
        <dbReference type="Pfam" id="PF22640"/>
    </source>
</evidence>
<comment type="caution">
    <text evidence="4">The sequence shown here is derived from an EMBL/GenBank/DDBJ whole genome shotgun (WGS) entry which is preliminary data.</text>
</comment>
<feature type="domain" description="MannoseP isomerase/GMP-like beta-helix" evidence="3">
    <location>
        <begin position="366"/>
        <end position="413"/>
    </location>
</feature>
<organism evidence="4 5">
    <name type="scientific">Brachybacterium aquaticum</name>
    <dbReference type="NCBI Taxonomy" id="1432564"/>
    <lineage>
        <taxon>Bacteria</taxon>
        <taxon>Bacillati</taxon>
        <taxon>Actinomycetota</taxon>
        <taxon>Actinomycetes</taxon>
        <taxon>Micrococcales</taxon>
        <taxon>Dermabacteraceae</taxon>
        <taxon>Brachybacterium</taxon>
    </lineage>
</organism>